<feature type="region of interest" description="Disordered" evidence="7">
    <location>
        <begin position="639"/>
        <end position="661"/>
    </location>
</feature>
<evidence type="ECO:0000256" key="1">
    <source>
        <dbReference type="ARBA" id="ARBA00000085"/>
    </source>
</evidence>
<dbReference type="InterPro" id="IPR036890">
    <property type="entry name" value="HATPase_C_sf"/>
</dbReference>
<dbReference type="Gene3D" id="1.10.287.130">
    <property type="match status" value="1"/>
</dbReference>
<keyword evidence="12" id="KW-1185">Reference proteome</keyword>
<dbReference type="InterPro" id="IPR001789">
    <property type="entry name" value="Sig_transdc_resp-reg_receiver"/>
</dbReference>
<feature type="modified residue" description="4-aspartylphosphate" evidence="6">
    <location>
        <position position="847"/>
    </location>
</feature>
<dbReference type="GO" id="GO:0005886">
    <property type="term" value="C:plasma membrane"/>
    <property type="evidence" value="ECO:0007669"/>
    <property type="project" value="TreeGrafter"/>
</dbReference>
<comment type="caution">
    <text evidence="11">The sequence shown here is derived from an EMBL/GenBank/DDBJ whole genome shotgun (WGS) entry which is preliminary data.</text>
</comment>
<keyword evidence="5" id="KW-0418">Kinase</keyword>
<proteinExistence type="predicted"/>
<dbReference type="PROSITE" id="PS50109">
    <property type="entry name" value="HIS_KIN"/>
    <property type="match status" value="1"/>
</dbReference>
<evidence type="ECO:0000256" key="2">
    <source>
        <dbReference type="ARBA" id="ARBA00012438"/>
    </source>
</evidence>
<evidence type="ECO:0000256" key="7">
    <source>
        <dbReference type="SAM" id="MobiDB-lite"/>
    </source>
</evidence>
<dbReference type="SMART" id="SM00388">
    <property type="entry name" value="HisKA"/>
    <property type="match status" value="1"/>
</dbReference>
<keyword evidence="3 6" id="KW-0597">Phosphoprotein</keyword>
<organism evidence="11 12">
    <name type="scientific">Diacronema lutheri</name>
    <name type="common">Unicellular marine alga</name>
    <name type="synonym">Monochrysis lutheri</name>
    <dbReference type="NCBI Taxonomy" id="2081491"/>
    <lineage>
        <taxon>Eukaryota</taxon>
        <taxon>Haptista</taxon>
        <taxon>Haptophyta</taxon>
        <taxon>Pavlovophyceae</taxon>
        <taxon>Pavlovales</taxon>
        <taxon>Pavlovaceae</taxon>
        <taxon>Diacronema</taxon>
    </lineage>
</organism>
<evidence type="ECO:0000259" key="10">
    <source>
        <dbReference type="PROSITE" id="PS50110"/>
    </source>
</evidence>
<dbReference type="GO" id="GO:0000155">
    <property type="term" value="F:phosphorelay sensor kinase activity"/>
    <property type="evidence" value="ECO:0007669"/>
    <property type="project" value="InterPro"/>
</dbReference>
<dbReference type="PROSITE" id="PS50110">
    <property type="entry name" value="RESPONSE_REGULATORY"/>
    <property type="match status" value="1"/>
</dbReference>
<feature type="domain" description="Response regulatory" evidence="10">
    <location>
        <begin position="790"/>
        <end position="913"/>
    </location>
</feature>
<dbReference type="SMART" id="SM00387">
    <property type="entry name" value="HATPase_c"/>
    <property type="match status" value="1"/>
</dbReference>
<comment type="catalytic activity">
    <reaction evidence="1">
        <text>ATP + protein L-histidine = ADP + protein N-phospho-L-histidine.</text>
        <dbReference type="EC" id="2.7.13.3"/>
    </reaction>
</comment>
<dbReference type="SUPFAM" id="SSF47384">
    <property type="entry name" value="Homodimeric domain of signal transducing histidine kinase"/>
    <property type="match status" value="1"/>
</dbReference>
<feature type="transmembrane region" description="Helical" evidence="8">
    <location>
        <begin position="153"/>
        <end position="172"/>
    </location>
</feature>
<evidence type="ECO:0000313" key="11">
    <source>
        <dbReference type="EMBL" id="KAG8469007.1"/>
    </source>
</evidence>
<dbReference type="Pfam" id="PF00512">
    <property type="entry name" value="HisKA"/>
    <property type="match status" value="1"/>
</dbReference>
<dbReference type="Proteomes" id="UP000751190">
    <property type="component" value="Unassembled WGS sequence"/>
</dbReference>
<keyword evidence="8" id="KW-0812">Transmembrane</keyword>
<name>A0A8J5XV73_DIALT</name>
<dbReference type="SUPFAM" id="SSF52172">
    <property type="entry name" value="CheY-like"/>
    <property type="match status" value="1"/>
</dbReference>
<feature type="transmembrane region" description="Helical" evidence="8">
    <location>
        <begin position="32"/>
        <end position="49"/>
    </location>
</feature>
<dbReference type="PRINTS" id="PR00344">
    <property type="entry name" value="BCTRLSENSOR"/>
</dbReference>
<keyword evidence="4" id="KW-0808">Transferase</keyword>
<dbReference type="InterPro" id="IPR005467">
    <property type="entry name" value="His_kinase_dom"/>
</dbReference>
<dbReference type="Gene3D" id="3.30.565.10">
    <property type="entry name" value="Histidine kinase-like ATPase, C-terminal domain"/>
    <property type="match status" value="1"/>
</dbReference>
<dbReference type="Gene3D" id="3.40.50.2300">
    <property type="match status" value="1"/>
</dbReference>
<feature type="transmembrane region" description="Helical" evidence="8">
    <location>
        <begin position="100"/>
        <end position="117"/>
    </location>
</feature>
<dbReference type="Pfam" id="PF00072">
    <property type="entry name" value="Response_reg"/>
    <property type="match status" value="1"/>
</dbReference>
<evidence type="ECO:0000256" key="4">
    <source>
        <dbReference type="ARBA" id="ARBA00022679"/>
    </source>
</evidence>
<feature type="domain" description="Histidine kinase" evidence="9">
    <location>
        <begin position="251"/>
        <end position="516"/>
    </location>
</feature>
<dbReference type="InterPro" id="IPR003661">
    <property type="entry name" value="HisK_dim/P_dom"/>
</dbReference>
<dbReference type="EC" id="2.7.13.3" evidence="2"/>
<keyword evidence="8" id="KW-1133">Transmembrane helix</keyword>
<evidence type="ECO:0000259" key="9">
    <source>
        <dbReference type="PROSITE" id="PS50109"/>
    </source>
</evidence>
<evidence type="ECO:0000256" key="6">
    <source>
        <dbReference type="PROSITE-ProRule" id="PRU00169"/>
    </source>
</evidence>
<dbReference type="InterPro" id="IPR036097">
    <property type="entry name" value="HisK_dim/P_sf"/>
</dbReference>
<dbReference type="OrthoDB" id="21225at2759"/>
<sequence>MATESSALAWHAAFAARSVENAYVAEVFDPQLRASGFALSAALAAIMLGTVSRELSLAVPLGRRVSPHAWVGIALAMLNAIAAPAYSLSKARARVRARALEALLAVQVFACGAFTAAYQEQPGAIDDLVWLRTALLLAFVSSLVPMRPRVCAACSIMFVLEAVVTAVLVGSAEDAPHTTSSAALLASVAVVMHVGRLRAEISARRVFRARQRDVANHAIVREALDARAAAEDSIRDVSNAVTHARGRLIRMVMHDLRSPILSIATIAETLADMPSTKMLGAADVDEHLGSLVACAELIEHIVSDMLDFERIDSGRLVLVHAPFEIGMLVRGALATFAGICAKKGVTLRVELAPELARRQLVGDMRRLLQCLNNGVSNAIKFTDPNGSVVITVDVEPSSGRLSNMPTAQSGISCDGVSRCTGNVPPGLGYDAPSWCKLTISVRDSGIGLSTDDIATLLGRDIFTQVGQGQLQGAGGTGLGLQITKQILRLHNGSTLALKSEGRGKGLTFEMSVFCAETIATPPSAVRQRLSNAQANPSGTFRRGANITFGDGIQPALCASDLTGSSSEADTSIHAGLRRHRQLANERLSRTADQDAAPTSDPSADGCRFVFAPRKLSLIGKLRAKASVVNAAQLGAPSAIRGQADTGKSVPPERAARSSESHRCSALLNSARQVSPWQHLAARQTDALPARTKADERDQAAAPSPLAMLPADLERALEDEGSFASRTRGGMARASNDSVSSAALAYTVDNRAVVERAGQRALLLREAAAGPSLNGSQAPPEPPTFPAGFRCLHVEDDRVLQRSLALRLFRRLGIECDVAEDGVQAVELVLGDEGRGMQPCTYDVVLIDNQMPRMTGAAATRALRAGGFGKLIIGMTGDPGGSPEREEFEASGLDACVDKSKDGVTFVLALLRDLAVPTHSDGEAGGGQRPFASP</sequence>
<dbReference type="EMBL" id="JAGTXO010000003">
    <property type="protein sequence ID" value="KAG8469007.1"/>
    <property type="molecule type" value="Genomic_DNA"/>
</dbReference>
<accession>A0A8J5XV73</accession>
<evidence type="ECO:0000256" key="8">
    <source>
        <dbReference type="SAM" id="Phobius"/>
    </source>
</evidence>
<evidence type="ECO:0000256" key="3">
    <source>
        <dbReference type="ARBA" id="ARBA00022553"/>
    </source>
</evidence>
<evidence type="ECO:0000313" key="12">
    <source>
        <dbReference type="Proteomes" id="UP000751190"/>
    </source>
</evidence>
<dbReference type="PANTHER" id="PTHR43047:SF69">
    <property type="entry name" value="HISTIDINE KINASE CONTAINING CHEY-HOMOLOGOUS RECEIVER DOMAIN-RELATED"/>
    <property type="match status" value="1"/>
</dbReference>
<feature type="transmembrane region" description="Helical" evidence="8">
    <location>
        <begin position="129"/>
        <end position="146"/>
    </location>
</feature>
<gene>
    <name evidence="11" type="ORF">KFE25_007525</name>
</gene>
<keyword evidence="8" id="KW-0472">Membrane</keyword>
<dbReference type="AlphaFoldDB" id="A0A8J5XV73"/>
<dbReference type="OMA" id="ANTCHEL"/>
<reference evidence="11" key="1">
    <citation type="submission" date="2021-05" db="EMBL/GenBank/DDBJ databases">
        <title>The genome of the haptophyte Pavlova lutheri (Diacronema luteri, Pavlovales) - a model for lipid biosynthesis in eukaryotic algae.</title>
        <authorList>
            <person name="Hulatt C.J."/>
            <person name="Posewitz M.C."/>
        </authorList>
    </citation>
    <scope>NUCLEOTIDE SEQUENCE</scope>
    <source>
        <strain evidence="11">NIVA-4/92</strain>
    </source>
</reference>
<dbReference type="SMART" id="SM00448">
    <property type="entry name" value="REC"/>
    <property type="match status" value="1"/>
</dbReference>
<dbReference type="CDD" id="cd00082">
    <property type="entry name" value="HisKA"/>
    <property type="match status" value="1"/>
</dbReference>
<dbReference type="InterPro" id="IPR004358">
    <property type="entry name" value="Sig_transdc_His_kin-like_C"/>
</dbReference>
<dbReference type="Pfam" id="PF02518">
    <property type="entry name" value="HATPase_c"/>
    <property type="match status" value="1"/>
</dbReference>
<evidence type="ECO:0000256" key="5">
    <source>
        <dbReference type="ARBA" id="ARBA00022777"/>
    </source>
</evidence>
<dbReference type="PANTHER" id="PTHR43047">
    <property type="entry name" value="TWO-COMPONENT HISTIDINE PROTEIN KINASE"/>
    <property type="match status" value="1"/>
</dbReference>
<dbReference type="InterPro" id="IPR003594">
    <property type="entry name" value="HATPase_dom"/>
</dbReference>
<feature type="transmembrane region" description="Helical" evidence="8">
    <location>
        <begin position="69"/>
        <end position="88"/>
    </location>
</feature>
<dbReference type="GO" id="GO:0009927">
    <property type="term" value="F:histidine phosphotransfer kinase activity"/>
    <property type="evidence" value="ECO:0007669"/>
    <property type="project" value="TreeGrafter"/>
</dbReference>
<dbReference type="SUPFAM" id="SSF55874">
    <property type="entry name" value="ATPase domain of HSP90 chaperone/DNA topoisomerase II/histidine kinase"/>
    <property type="match status" value="1"/>
</dbReference>
<dbReference type="CDD" id="cd17546">
    <property type="entry name" value="REC_hyHK_CKI1_RcsC-like"/>
    <property type="match status" value="1"/>
</dbReference>
<dbReference type="InterPro" id="IPR011006">
    <property type="entry name" value="CheY-like_superfamily"/>
</dbReference>
<protein>
    <recommendedName>
        <fullName evidence="2">histidine kinase</fullName>
        <ecNumber evidence="2">2.7.13.3</ecNumber>
    </recommendedName>
</protein>